<dbReference type="EMBL" id="CDMZ01001436">
    <property type="protein sequence ID" value="CEM32550.1"/>
    <property type="molecule type" value="Genomic_DNA"/>
</dbReference>
<name>A0A0G4GQ68_9ALVE</name>
<feature type="signal peptide" evidence="3">
    <location>
        <begin position="1"/>
        <end position="20"/>
    </location>
</feature>
<accession>A0A0G4GQ68</accession>
<gene>
    <name evidence="4" type="ORF">Cvel_722</name>
</gene>
<keyword evidence="3" id="KW-0732">Signal</keyword>
<dbReference type="AlphaFoldDB" id="A0A0G4GQ68"/>
<evidence type="ECO:0000313" key="4">
    <source>
        <dbReference type="EMBL" id="CEM32550.1"/>
    </source>
</evidence>
<feature type="compositionally biased region" description="Low complexity" evidence="2">
    <location>
        <begin position="170"/>
        <end position="191"/>
    </location>
</feature>
<evidence type="ECO:0000256" key="2">
    <source>
        <dbReference type="SAM" id="MobiDB-lite"/>
    </source>
</evidence>
<dbReference type="VEuPathDB" id="CryptoDB:Cvel_722"/>
<protein>
    <submittedName>
        <fullName evidence="4">Uncharacterized protein</fullName>
    </submittedName>
</protein>
<sequence>MKLFHLVSFLTALLVPPAAASPSPPDSLGSSVAGLVAEYKAALDTVQQHSAALQATEKELKSDSSNKEIIARLETETAALQTSVLNLENVTARAALFLHDIPQNNGATEVAEDSTGRQLGASVPDPTDVLCGLACTDAGKEASQTVQHGMFGASPVKASINLPFGRRLQSPSPASSSSSSTSASSAQASPS</sequence>
<feature type="chain" id="PRO_5005190343" evidence="3">
    <location>
        <begin position="21"/>
        <end position="191"/>
    </location>
</feature>
<feature type="region of interest" description="Disordered" evidence="2">
    <location>
        <begin position="162"/>
        <end position="191"/>
    </location>
</feature>
<evidence type="ECO:0000256" key="1">
    <source>
        <dbReference type="SAM" id="Coils"/>
    </source>
</evidence>
<organism evidence="4">
    <name type="scientific">Chromera velia CCMP2878</name>
    <dbReference type="NCBI Taxonomy" id="1169474"/>
    <lineage>
        <taxon>Eukaryota</taxon>
        <taxon>Sar</taxon>
        <taxon>Alveolata</taxon>
        <taxon>Colpodellida</taxon>
        <taxon>Chromeraceae</taxon>
        <taxon>Chromera</taxon>
    </lineage>
</organism>
<reference evidence="4" key="1">
    <citation type="submission" date="2014-11" db="EMBL/GenBank/DDBJ databases">
        <authorList>
            <person name="Otto D Thomas"/>
            <person name="Naeem Raeece"/>
        </authorList>
    </citation>
    <scope>NUCLEOTIDE SEQUENCE</scope>
</reference>
<feature type="coiled-coil region" evidence="1">
    <location>
        <begin position="39"/>
        <end position="90"/>
    </location>
</feature>
<evidence type="ECO:0000256" key="3">
    <source>
        <dbReference type="SAM" id="SignalP"/>
    </source>
</evidence>
<proteinExistence type="predicted"/>
<keyword evidence="1" id="KW-0175">Coiled coil</keyword>